<sequence>MLKYLLKMSLLHQPEHVDDDNVLVATLDSVKVLLQLLKAINFRECGIIFATEKGLKVTVEDSKSIQASAFISEDVFETYTLNAEEVVFKINLNVLKECLNSMSSSNYIALKISYKGYGDSLRLIMSQGSSITGCSIKTMEPEQMLDFHTGTLNIINKVMLRSEYLKEVFNELDPMAEYVEFILSPNTPYFRLSTHSIGGDCRVDIPKDCDMIESFQCTSLTAAKYKLSHIKPSCKPLSLSQKVSISTDERGLLCFQYMIRIENYNGYIEYYCTPIVDSYDD</sequence>
<keyword evidence="7" id="KW-1185">Reference proteome</keyword>
<evidence type="ECO:0000256" key="5">
    <source>
        <dbReference type="ARBA" id="ARBA00023242"/>
    </source>
</evidence>
<dbReference type="EMBL" id="JAZDUA010000333">
    <property type="protein sequence ID" value="KAK7794423.1"/>
    <property type="molecule type" value="Genomic_DNA"/>
</dbReference>
<dbReference type="PANTHER" id="PTHR10870">
    <property type="entry name" value="CELL CYCLE CHECKPOINT PROTEIN RAD1"/>
    <property type="match status" value="1"/>
</dbReference>
<evidence type="ECO:0000256" key="3">
    <source>
        <dbReference type="ARBA" id="ARBA00022763"/>
    </source>
</evidence>
<dbReference type="SUPFAM" id="SSF55979">
    <property type="entry name" value="DNA clamp"/>
    <property type="match status" value="2"/>
</dbReference>
<evidence type="ECO:0000256" key="1">
    <source>
        <dbReference type="ARBA" id="ARBA00004123"/>
    </source>
</evidence>
<dbReference type="GO" id="GO:0006281">
    <property type="term" value="P:DNA repair"/>
    <property type="evidence" value="ECO:0007669"/>
    <property type="project" value="UniProtKB-KW"/>
</dbReference>
<keyword evidence="5" id="KW-0539">Nucleus</keyword>
<dbReference type="PANTHER" id="PTHR10870:SF0">
    <property type="entry name" value="CELL CYCLE CHECKPOINT PROTEIN RAD1"/>
    <property type="match status" value="1"/>
</dbReference>
<reference evidence="6 7" key="1">
    <citation type="submission" date="2024-03" db="EMBL/GenBank/DDBJ databases">
        <title>The genome assembly and annotation of the cricket Gryllus longicercus Weissman &amp; Gray.</title>
        <authorList>
            <person name="Szrajer S."/>
            <person name="Gray D."/>
            <person name="Ylla G."/>
        </authorList>
    </citation>
    <scope>NUCLEOTIDE SEQUENCE [LARGE SCALE GENOMIC DNA]</scope>
    <source>
        <strain evidence="6">DAG 2021-001</strain>
        <tissue evidence="6">Whole body minus gut</tissue>
    </source>
</reference>
<evidence type="ECO:0000256" key="2">
    <source>
        <dbReference type="ARBA" id="ARBA00010991"/>
    </source>
</evidence>
<dbReference type="AlphaFoldDB" id="A0AAN9YYJ0"/>
<keyword evidence="3" id="KW-0227">DNA damage</keyword>
<dbReference type="InterPro" id="IPR003011">
    <property type="entry name" value="Cell_cycle_checkpoint_Rad1"/>
</dbReference>
<dbReference type="PRINTS" id="PR01246">
    <property type="entry name" value="RAD1REPAIR"/>
</dbReference>
<protein>
    <recommendedName>
        <fullName evidence="8">Cell cycle checkpoint protein RAD1</fullName>
    </recommendedName>
</protein>
<dbReference type="Gene3D" id="3.70.10.10">
    <property type="match status" value="1"/>
</dbReference>
<evidence type="ECO:0000256" key="4">
    <source>
        <dbReference type="ARBA" id="ARBA00023204"/>
    </source>
</evidence>
<proteinExistence type="inferred from homology"/>
<comment type="caution">
    <text evidence="6">The sequence shown here is derived from an EMBL/GenBank/DDBJ whole genome shotgun (WGS) entry which is preliminary data.</text>
</comment>
<dbReference type="InterPro" id="IPR003021">
    <property type="entry name" value="Rad1_Rec1_Rad17"/>
</dbReference>
<keyword evidence="4" id="KW-0234">DNA repair</keyword>
<dbReference type="Proteomes" id="UP001378592">
    <property type="component" value="Unassembled WGS sequence"/>
</dbReference>
<dbReference type="PRINTS" id="PR01245">
    <property type="entry name" value="RAD1REC1"/>
</dbReference>
<comment type="similarity">
    <text evidence="2">Belongs to the rad1 family.</text>
</comment>
<comment type="subcellular location">
    <subcellularLocation>
        <location evidence="1">Nucleus</location>
    </subcellularLocation>
</comment>
<dbReference type="Pfam" id="PF02144">
    <property type="entry name" value="Rad1"/>
    <property type="match status" value="1"/>
</dbReference>
<name>A0AAN9YYJ0_9ORTH</name>
<evidence type="ECO:0000313" key="6">
    <source>
        <dbReference type="EMBL" id="KAK7794423.1"/>
    </source>
</evidence>
<evidence type="ECO:0000313" key="7">
    <source>
        <dbReference type="Proteomes" id="UP001378592"/>
    </source>
</evidence>
<organism evidence="6 7">
    <name type="scientific">Gryllus longicercus</name>
    <dbReference type="NCBI Taxonomy" id="2509291"/>
    <lineage>
        <taxon>Eukaryota</taxon>
        <taxon>Metazoa</taxon>
        <taxon>Ecdysozoa</taxon>
        <taxon>Arthropoda</taxon>
        <taxon>Hexapoda</taxon>
        <taxon>Insecta</taxon>
        <taxon>Pterygota</taxon>
        <taxon>Neoptera</taxon>
        <taxon>Polyneoptera</taxon>
        <taxon>Orthoptera</taxon>
        <taxon>Ensifera</taxon>
        <taxon>Gryllidea</taxon>
        <taxon>Grylloidea</taxon>
        <taxon>Gryllidae</taxon>
        <taxon>Gryllinae</taxon>
        <taxon>Gryllus</taxon>
    </lineage>
</organism>
<dbReference type="InterPro" id="IPR046938">
    <property type="entry name" value="DNA_clamp_sf"/>
</dbReference>
<evidence type="ECO:0008006" key="8">
    <source>
        <dbReference type="Google" id="ProtNLM"/>
    </source>
</evidence>
<accession>A0AAN9YYJ0</accession>
<dbReference type="GO" id="GO:0030896">
    <property type="term" value="C:checkpoint clamp complex"/>
    <property type="evidence" value="ECO:0007669"/>
    <property type="project" value="TreeGrafter"/>
</dbReference>
<dbReference type="GO" id="GO:0000077">
    <property type="term" value="P:DNA damage checkpoint signaling"/>
    <property type="evidence" value="ECO:0007669"/>
    <property type="project" value="InterPro"/>
</dbReference>
<dbReference type="CDD" id="cd00577">
    <property type="entry name" value="PCNA"/>
    <property type="match status" value="1"/>
</dbReference>
<gene>
    <name evidence="6" type="ORF">R5R35_003798</name>
</gene>